<accession>A0A7M7QLI2</accession>
<dbReference type="OMA" id="ADIDEWD"/>
<dbReference type="InterPro" id="IPR016073">
    <property type="entry name" value="Skp1_comp_POZ"/>
</dbReference>
<evidence type="ECO:0000256" key="2">
    <source>
        <dbReference type="ARBA" id="ARBA00022786"/>
    </source>
</evidence>
<dbReference type="AlphaFoldDB" id="A0A7M7QLI2"/>
<dbReference type="Gene3D" id="3.30.710.10">
    <property type="entry name" value="Potassium Channel Kv1.1, Chain A"/>
    <property type="match status" value="1"/>
</dbReference>
<dbReference type="Proteomes" id="UP000002358">
    <property type="component" value="Chromosome 5"/>
</dbReference>
<feature type="domain" description="SKP1 component POZ" evidence="4">
    <location>
        <begin position="11"/>
        <end position="73"/>
    </location>
</feature>
<keyword evidence="6" id="KW-1185">Reference proteome</keyword>
<evidence type="ECO:0000313" key="6">
    <source>
        <dbReference type="Proteomes" id="UP000002358"/>
    </source>
</evidence>
<evidence type="ECO:0000256" key="1">
    <source>
        <dbReference type="ARBA" id="ARBA00009993"/>
    </source>
</evidence>
<reference evidence="5" key="1">
    <citation type="submission" date="2021-01" db="UniProtKB">
        <authorList>
            <consortium name="EnsemblMetazoa"/>
        </authorList>
    </citation>
    <scope>IDENTIFICATION</scope>
</reference>
<dbReference type="UniPathway" id="UPA00143"/>
<dbReference type="GeneID" id="103317975"/>
<evidence type="ECO:0000313" key="5">
    <source>
        <dbReference type="EnsemblMetazoa" id="XP_031788239"/>
    </source>
</evidence>
<dbReference type="InterPro" id="IPR016897">
    <property type="entry name" value="SKP1"/>
</dbReference>
<dbReference type="SMR" id="A0A7M7QLI2"/>
<dbReference type="InterPro" id="IPR036296">
    <property type="entry name" value="SKP1-like_dim_sf"/>
</dbReference>
<protein>
    <recommendedName>
        <fullName evidence="4">SKP1 component POZ domain-containing protein</fullName>
    </recommendedName>
</protein>
<dbReference type="InParanoid" id="A0A7M7QLI2"/>
<dbReference type="EnsemblMetazoa" id="XM_031932379">
    <property type="protein sequence ID" value="XP_031788239"/>
    <property type="gene ID" value="LOC103317975"/>
</dbReference>
<dbReference type="PIRSF" id="PIRSF028729">
    <property type="entry name" value="E3_ubiquit_lig_SCF_Skp"/>
    <property type="match status" value="1"/>
</dbReference>
<dbReference type="InterPro" id="IPR011333">
    <property type="entry name" value="SKP1/BTB/POZ_sf"/>
</dbReference>
<sequence>MYVYALLQMSQVKLVSNDGVRFTVDSEIVKKCMKTVKNLFDGLGKFEPEEEIPIPVVNGEILKKVMDWVIHHKGEPPFYQEVRDIREWDKNFLEVDDETLSDIIEAANYLEMGDLLQLCYVHTWRDK</sequence>
<proteinExistence type="inferred from homology"/>
<dbReference type="SMART" id="SM00512">
    <property type="entry name" value="Skp1"/>
    <property type="match status" value="1"/>
</dbReference>
<comment type="pathway">
    <text evidence="3">Protein modification; protein ubiquitination.</text>
</comment>
<dbReference type="SUPFAM" id="SSF54695">
    <property type="entry name" value="POZ domain"/>
    <property type="match status" value="1"/>
</dbReference>
<dbReference type="SUPFAM" id="SSF81382">
    <property type="entry name" value="Skp1 dimerisation domain-like"/>
    <property type="match status" value="1"/>
</dbReference>
<name>A0A7M7QLI2_NASVI</name>
<dbReference type="InterPro" id="IPR001232">
    <property type="entry name" value="SKP1-like"/>
</dbReference>
<dbReference type="Pfam" id="PF03931">
    <property type="entry name" value="Skp1_POZ"/>
    <property type="match status" value="1"/>
</dbReference>
<keyword evidence="2 3" id="KW-0833">Ubl conjugation pathway</keyword>
<dbReference type="OrthoDB" id="2342932at2759"/>
<organism evidence="5 6">
    <name type="scientific">Nasonia vitripennis</name>
    <name type="common">Parasitic wasp</name>
    <dbReference type="NCBI Taxonomy" id="7425"/>
    <lineage>
        <taxon>Eukaryota</taxon>
        <taxon>Metazoa</taxon>
        <taxon>Ecdysozoa</taxon>
        <taxon>Arthropoda</taxon>
        <taxon>Hexapoda</taxon>
        <taxon>Insecta</taxon>
        <taxon>Pterygota</taxon>
        <taxon>Neoptera</taxon>
        <taxon>Endopterygota</taxon>
        <taxon>Hymenoptera</taxon>
        <taxon>Apocrita</taxon>
        <taxon>Proctotrupomorpha</taxon>
        <taxon>Chalcidoidea</taxon>
        <taxon>Pteromalidae</taxon>
        <taxon>Pteromalinae</taxon>
        <taxon>Nasonia</taxon>
    </lineage>
</organism>
<dbReference type="GO" id="GO:0006511">
    <property type="term" value="P:ubiquitin-dependent protein catabolic process"/>
    <property type="evidence" value="ECO:0007669"/>
    <property type="project" value="InterPro"/>
</dbReference>
<dbReference type="GO" id="GO:0016567">
    <property type="term" value="P:protein ubiquitination"/>
    <property type="evidence" value="ECO:0007669"/>
    <property type="project" value="UniProtKB-UniPathway"/>
</dbReference>
<comment type="similarity">
    <text evidence="1 3">Belongs to the SKP1 family.</text>
</comment>
<evidence type="ECO:0000256" key="3">
    <source>
        <dbReference type="PIRNR" id="PIRNR028729"/>
    </source>
</evidence>
<dbReference type="PANTHER" id="PTHR11165">
    <property type="entry name" value="SKP1"/>
    <property type="match status" value="1"/>
</dbReference>
<evidence type="ECO:0000259" key="4">
    <source>
        <dbReference type="Pfam" id="PF03931"/>
    </source>
</evidence>
<dbReference type="RefSeq" id="XP_031788239.1">
    <property type="nucleotide sequence ID" value="XM_031932379.1"/>
</dbReference>